<reference key="1">
    <citation type="submission" date="2010-11" db="EMBL/GenBank/DDBJ databases">
        <title>The complete genome of Leadbetterella byssophila DSM 17132.</title>
        <authorList>
            <consortium name="US DOE Joint Genome Institute (JGI-PGF)"/>
            <person name="Lucas S."/>
            <person name="Copeland A."/>
            <person name="Lapidus A."/>
            <person name="Glavina del Rio T."/>
            <person name="Dalin E."/>
            <person name="Tice H."/>
            <person name="Bruce D."/>
            <person name="Goodwin L."/>
            <person name="Pitluck S."/>
            <person name="Kyrpides N."/>
            <person name="Mavromatis K."/>
            <person name="Ivanova N."/>
            <person name="Teshima H."/>
            <person name="Brettin T."/>
            <person name="Detter J.C."/>
            <person name="Han C."/>
            <person name="Tapia R."/>
            <person name="Land M."/>
            <person name="Hauser L."/>
            <person name="Markowitz V."/>
            <person name="Cheng J.-F."/>
            <person name="Hugenholtz P."/>
            <person name="Woyke T."/>
            <person name="Wu D."/>
            <person name="Tindall B."/>
            <person name="Pomrenke H.G."/>
            <person name="Brambilla E."/>
            <person name="Klenk H.-P."/>
            <person name="Eisen J.A."/>
        </authorList>
    </citation>
    <scope>NUCLEOTIDE SEQUENCE [LARGE SCALE GENOMIC DNA]</scope>
    <source>
        <strain>DSM 17132</strain>
    </source>
</reference>
<proteinExistence type="predicted"/>
<evidence type="ECO:0000256" key="1">
    <source>
        <dbReference type="SAM" id="SignalP"/>
    </source>
</evidence>
<accession>E4RUQ8</accession>
<dbReference type="PANTHER" id="PTHR48098">
    <property type="entry name" value="ENTEROCHELIN ESTERASE-RELATED"/>
    <property type="match status" value="1"/>
</dbReference>
<protein>
    <submittedName>
        <fullName evidence="2">Esterase</fullName>
    </submittedName>
</protein>
<dbReference type="HOGENOM" id="CLU_037618_1_2_10"/>
<evidence type="ECO:0000313" key="3">
    <source>
        <dbReference type="Proteomes" id="UP000007435"/>
    </source>
</evidence>
<dbReference type="EMBL" id="CP002305">
    <property type="protein sequence ID" value="ADQ16059.1"/>
    <property type="molecule type" value="Genomic_DNA"/>
</dbReference>
<dbReference type="AlphaFoldDB" id="E4RUQ8"/>
<dbReference type="eggNOG" id="COG0627">
    <property type="taxonomic scope" value="Bacteria"/>
</dbReference>
<feature type="signal peptide" evidence="1">
    <location>
        <begin position="1"/>
        <end position="21"/>
    </location>
</feature>
<dbReference type="Gene3D" id="3.40.50.1820">
    <property type="entry name" value="alpha/beta hydrolase"/>
    <property type="match status" value="1"/>
</dbReference>
<keyword evidence="1" id="KW-0732">Signal</keyword>
<dbReference type="KEGG" id="lby:Lbys_0272"/>
<dbReference type="SUPFAM" id="SSF53474">
    <property type="entry name" value="alpha/beta-Hydrolases"/>
    <property type="match status" value="1"/>
</dbReference>
<gene>
    <name evidence="2" type="ordered locus">Lbys_0272</name>
</gene>
<dbReference type="PANTHER" id="PTHR48098:SF1">
    <property type="entry name" value="DIACYLGLYCEROL ACYLTRANSFERASE_MYCOLYLTRANSFERASE AG85A"/>
    <property type="match status" value="1"/>
</dbReference>
<dbReference type="GO" id="GO:0016747">
    <property type="term" value="F:acyltransferase activity, transferring groups other than amino-acyl groups"/>
    <property type="evidence" value="ECO:0007669"/>
    <property type="project" value="TreeGrafter"/>
</dbReference>
<organism evidence="2 3">
    <name type="scientific">Leadbetterella byssophila (strain DSM 17132 / JCM 16389 / KACC 11308 / NBRC 106382 / 4M15)</name>
    <dbReference type="NCBI Taxonomy" id="649349"/>
    <lineage>
        <taxon>Bacteria</taxon>
        <taxon>Pseudomonadati</taxon>
        <taxon>Bacteroidota</taxon>
        <taxon>Cytophagia</taxon>
        <taxon>Cytophagales</taxon>
        <taxon>Leadbetterellaceae</taxon>
        <taxon>Leadbetterella</taxon>
    </lineage>
</organism>
<dbReference type="STRING" id="649349.Lbys_0272"/>
<name>E4RUQ8_LEAB4</name>
<dbReference type="Pfam" id="PF00756">
    <property type="entry name" value="Esterase"/>
    <property type="match status" value="1"/>
</dbReference>
<dbReference type="InterPro" id="IPR029058">
    <property type="entry name" value="AB_hydrolase_fold"/>
</dbReference>
<dbReference type="InterPro" id="IPR000801">
    <property type="entry name" value="Esterase-like"/>
</dbReference>
<dbReference type="InterPro" id="IPR050583">
    <property type="entry name" value="Mycobacterial_A85_antigen"/>
</dbReference>
<feature type="chain" id="PRO_5003188163" evidence="1">
    <location>
        <begin position="22"/>
        <end position="267"/>
    </location>
</feature>
<sequence>MVTQKIVVAVVLLLASLNSQGQGFIMPPQGKIEYEVIESKVLNTTRNYSIYLPKSYKTEESRQYPILYLLHGMNDTHKGWPTRGHVEDVANQLIDGGEVREMIIVTPDAGTDWNGYFDMEGWSYERFFFEEFLPHIEGKYRVSRGKEERAIAGLSMGGGGSTVYAQKHPELFSSVYAMSALMNIPFVGGPPGLDKKLDLLTQSVIANSSIAFVEKADAATLEKLKAVNWFVDCGDDDFLLDVNIDYVRAMKKVGIPLQFRIRDGGHT</sequence>
<evidence type="ECO:0000313" key="2">
    <source>
        <dbReference type="EMBL" id="ADQ16059.1"/>
    </source>
</evidence>
<dbReference type="RefSeq" id="WP_013407114.1">
    <property type="nucleotide sequence ID" value="NC_014655.1"/>
</dbReference>
<keyword evidence="3" id="KW-1185">Reference proteome</keyword>
<dbReference type="Proteomes" id="UP000007435">
    <property type="component" value="Chromosome"/>
</dbReference>
<reference evidence="2 3" key="2">
    <citation type="journal article" date="2011" name="Stand. Genomic Sci.">
        <title>Complete genome sequence of Leadbetterella byssophila type strain (4M15).</title>
        <authorList>
            <person name="Abt B."/>
            <person name="Teshima H."/>
            <person name="Lucas S."/>
            <person name="Lapidus A."/>
            <person name="Del Rio T.G."/>
            <person name="Nolan M."/>
            <person name="Tice H."/>
            <person name="Cheng J.F."/>
            <person name="Pitluck S."/>
            <person name="Liolios K."/>
            <person name="Pagani I."/>
            <person name="Ivanova N."/>
            <person name="Mavromatis K."/>
            <person name="Pati A."/>
            <person name="Tapia R."/>
            <person name="Han C."/>
            <person name="Goodwin L."/>
            <person name="Chen A."/>
            <person name="Palaniappan K."/>
            <person name="Land M."/>
            <person name="Hauser L."/>
            <person name="Chang Y.J."/>
            <person name="Jeffries C.D."/>
            <person name="Rohde M."/>
            <person name="Goker M."/>
            <person name="Tindall B.J."/>
            <person name="Detter J.C."/>
            <person name="Woyke T."/>
            <person name="Bristow J."/>
            <person name="Eisen J.A."/>
            <person name="Markowitz V."/>
            <person name="Hugenholtz P."/>
            <person name="Klenk H.P."/>
            <person name="Kyrpides N.C."/>
        </authorList>
    </citation>
    <scope>NUCLEOTIDE SEQUENCE [LARGE SCALE GENOMIC DNA]</scope>
    <source>
        <strain evidence="3">DSM 17132 / JCM 16389 / KACC 11308 / NBRC 106382 / 4M15</strain>
    </source>
</reference>